<organism evidence="1">
    <name type="scientific">Brassica cretica</name>
    <name type="common">Mustard</name>
    <dbReference type="NCBI Taxonomy" id="69181"/>
    <lineage>
        <taxon>Eukaryota</taxon>
        <taxon>Viridiplantae</taxon>
        <taxon>Streptophyta</taxon>
        <taxon>Embryophyta</taxon>
        <taxon>Tracheophyta</taxon>
        <taxon>Spermatophyta</taxon>
        <taxon>Magnoliopsida</taxon>
        <taxon>eudicotyledons</taxon>
        <taxon>Gunneridae</taxon>
        <taxon>Pentapetalae</taxon>
        <taxon>rosids</taxon>
        <taxon>malvids</taxon>
        <taxon>Brassicales</taxon>
        <taxon>Brassicaceae</taxon>
        <taxon>Brassiceae</taxon>
        <taxon>Brassica</taxon>
    </lineage>
</organism>
<dbReference type="EMBL" id="QGKY02001250">
    <property type="protein sequence ID" value="KAF2564436.1"/>
    <property type="molecule type" value="Genomic_DNA"/>
</dbReference>
<name>A0A8S9I4K3_BRACR</name>
<protein>
    <submittedName>
        <fullName evidence="1">Uncharacterized protein</fullName>
    </submittedName>
</protein>
<dbReference type="AlphaFoldDB" id="A0A8S9I4K3"/>
<accession>A0A8S9I4K3</accession>
<reference evidence="1" key="1">
    <citation type="submission" date="2019-12" db="EMBL/GenBank/DDBJ databases">
        <title>Genome sequencing and annotation of Brassica cretica.</title>
        <authorList>
            <person name="Studholme D.J."/>
            <person name="Sarris P.F."/>
        </authorList>
    </citation>
    <scope>NUCLEOTIDE SEQUENCE</scope>
    <source>
        <strain evidence="1">PFS-102/07</strain>
        <tissue evidence="1">Leaf</tissue>
    </source>
</reference>
<sequence>MGKRLQLQNHQIESTELLQMRDYYTKIHIILGIKSHPRRSQGVLQRIEDTLSWDIEKPCCDPNNVPLVSRLIMESPGQKFREMELIPEKGFGPIVSIKASISRSFTSGIWSENHYVLGLVDGLMEDDDGLKTSFIKYIALRMPENVLQLIDSMAGPFLPLNISLLLPDERIRSQCLSVVEYKLRQQGLPELSS</sequence>
<proteinExistence type="predicted"/>
<comment type="caution">
    <text evidence="1">The sequence shown here is derived from an EMBL/GenBank/DDBJ whole genome shotgun (WGS) entry which is preliminary data.</text>
</comment>
<evidence type="ECO:0000313" key="1">
    <source>
        <dbReference type="EMBL" id="KAF2564436.1"/>
    </source>
</evidence>
<gene>
    <name evidence="1" type="ORF">F2Q70_00018768</name>
</gene>